<dbReference type="CDD" id="cd05009">
    <property type="entry name" value="SIS_GlmS_GlmD_2"/>
    <property type="match status" value="1"/>
</dbReference>
<evidence type="ECO:0000256" key="2">
    <source>
        <dbReference type="ARBA" id="ARBA00012916"/>
    </source>
</evidence>
<evidence type="ECO:0000256" key="3">
    <source>
        <dbReference type="ARBA" id="ARBA00016090"/>
    </source>
</evidence>
<keyword evidence="6" id="KW-0808">Transferase</keyword>
<keyword evidence="4" id="KW-0315">Glutamine amidotransferase</keyword>
<evidence type="ECO:0000259" key="5">
    <source>
        <dbReference type="PROSITE" id="PS51464"/>
    </source>
</evidence>
<dbReference type="GO" id="GO:0004360">
    <property type="term" value="F:glutamine-fructose-6-phosphate transaminase (isomerizing) activity"/>
    <property type="evidence" value="ECO:0007669"/>
    <property type="project" value="UniProtKB-EC"/>
</dbReference>
<reference evidence="6" key="1">
    <citation type="submission" date="2016-01" db="EMBL/GenBank/DDBJ databases">
        <authorList>
            <person name="Peeters C."/>
        </authorList>
    </citation>
    <scope>NUCLEOTIDE SEQUENCE [LARGE SCALE GENOMIC DNA]</scope>
    <source>
        <strain evidence="6">LMG 29317</strain>
    </source>
</reference>
<organism evidence="6 7">
    <name type="scientific">Caballeronia arvi</name>
    <dbReference type="NCBI Taxonomy" id="1777135"/>
    <lineage>
        <taxon>Bacteria</taxon>
        <taxon>Pseudomonadati</taxon>
        <taxon>Pseudomonadota</taxon>
        <taxon>Betaproteobacteria</taxon>
        <taxon>Burkholderiales</taxon>
        <taxon>Burkholderiaceae</taxon>
        <taxon>Caballeronia</taxon>
    </lineage>
</organism>
<dbReference type="Gene3D" id="3.40.50.10490">
    <property type="entry name" value="Glucose-6-phosphate isomerase like protein, domain 1"/>
    <property type="match status" value="1"/>
</dbReference>
<evidence type="ECO:0000313" key="6">
    <source>
        <dbReference type="EMBL" id="SAL89060.1"/>
    </source>
</evidence>
<keyword evidence="7" id="KW-1185">Reference proteome</keyword>
<dbReference type="EC" id="2.6.1.16" evidence="2"/>
<dbReference type="InterPro" id="IPR035490">
    <property type="entry name" value="GlmS/FrlB_SIS"/>
</dbReference>
<name>A0A158L7B1_9BURK</name>
<dbReference type="InterPro" id="IPR046348">
    <property type="entry name" value="SIS_dom_sf"/>
</dbReference>
<dbReference type="GO" id="GO:0006002">
    <property type="term" value="P:fructose 6-phosphate metabolic process"/>
    <property type="evidence" value="ECO:0007669"/>
    <property type="project" value="TreeGrafter"/>
</dbReference>
<proteinExistence type="predicted"/>
<evidence type="ECO:0000313" key="7">
    <source>
        <dbReference type="Proteomes" id="UP000055019"/>
    </source>
</evidence>
<keyword evidence="6" id="KW-0032">Aminotransferase</keyword>
<dbReference type="PANTHER" id="PTHR10937:SF0">
    <property type="entry name" value="GLUTAMINE--FRUCTOSE-6-PHOSPHATE TRANSAMINASE (ISOMERIZING)"/>
    <property type="match status" value="1"/>
</dbReference>
<dbReference type="EMBL" id="FCOM02000329">
    <property type="protein sequence ID" value="SAL89060.1"/>
    <property type="molecule type" value="Genomic_DNA"/>
</dbReference>
<gene>
    <name evidence="6" type="ORF">AWB74_08900</name>
</gene>
<dbReference type="GO" id="GO:0005829">
    <property type="term" value="C:cytosol"/>
    <property type="evidence" value="ECO:0007669"/>
    <property type="project" value="TreeGrafter"/>
</dbReference>
<dbReference type="PANTHER" id="PTHR10937">
    <property type="entry name" value="GLUCOSAMINE--FRUCTOSE-6-PHOSPHATE AMINOTRANSFERASE, ISOMERIZING"/>
    <property type="match status" value="1"/>
</dbReference>
<dbReference type="GO" id="GO:0097367">
    <property type="term" value="F:carbohydrate derivative binding"/>
    <property type="evidence" value="ECO:0007669"/>
    <property type="project" value="InterPro"/>
</dbReference>
<sequence>MPVITIAPNDALLEKLKSNMQEVRARGGQLFVLADAGATIESSDGVRVIQLPEHHGPLSPILHVVPLQLLAYHTACARGTDVDKPRNLAKSVTVE</sequence>
<dbReference type="Proteomes" id="UP000055019">
    <property type="component" value="Unassembled WGS sequence"/>
</dbReference>
<dbReference type="InterPro" id="IPR001347">
    <property type="entry name" value="SIS_dom"/>
</dbReference>
<comment type="caution">
    <text evidence="6">The sequence shown here is derived from an EMBL/GenBank/DDBJ whole genome shotgun (WGS) entry which is preliminary data.</text>
</comment>
<protein>
    <recommendedName>
        <fullName evidence="3">Glutamine--fructose-6-phosphate aminotransferase [isomerizing]</fullName>
        <ecNumber evidence="2">2.6.1.16</ecNumber>
    </recommendedName>
</protein>
<dbReference type="AlphaFoldDB" id="A0A158L7B1"/>
<dbReference type="GO" id="GO:0006487">
    <property type="term" value="P:protein N-linked glycosylation"/>
    <property type="evidence" value="ECO:0007669"/>
    <property type="project" value="TreeGrafter"/>
</dbReference>
<comment type="catalytic activity">
    <reaction evidence="1">
        <text>D-fructose 6-phosphate + L-glutamine = D-glucosamine 6-phosphate + L-glutamate</text>
        <dbReference type="Rhea" id="RHEA:13237"/>
        <dbReference type="ChEBI" id="CHEBI:29985"/>
        <dbReference type="ChEBI" id="CHEBI:58359"/>
        <dbReference type="ChEBI" id="CHEBI:58725"/>
        <dbReference type="ChEBI" id="CHEBI:61527"/>
        <dbReference type="EC" id="2.6.1.16"/>
    </reaction>
</comment>
<accession>A0A158L7B1</accession>
<feature type="domain" description="SIS" evidence="5">
    <location>
        <begin position="1"/>
        <end position="85"/>
    </location>
</feature>
<dbReference type="GO" id="GO:0006047">
    <property type="term" value="P:UDP-N-acetylglucosamine metabolic process"/>
    <property type="evidence" value="ECO:0007669"/>
    <property type="project" value="TreeGrafter"/>
</dbReference>
<evidence type="ECO:0000256" key="1">
    <source>
        <dbReference type="ARBA" id="ARBA00001031"/>
    </source>
</evidence>
<dbReference type="PROSITE" id="PS51464">
    <property type="entry name" value="SIS"/>
    <property type="match status" value="1"/>
</dbReference>
<dbReference type="SUPFAM" id="SSF53697">
    <property type="entry name" value="SIS domain"/>
    <property type="match status" value="1"/>
</dbReference>
<evidence type="ECO:0000256" key="4">
    <source>
        <dbReference type="ARBA" id="ARBA00022962"/>
    </source>
</evidence>